<dbReference type="Proteomes" id="UP000188268">
    <property type="component" value="Unassembled WGS sequence"/>
</dbReference>
<dbReference type="Gramene" id="OMO79397">
    <property type="protein sequence ID" value="OMO79397"/>
    <property type="gene ID" value="CCACVL1_13704"/>
</dbReference>
<dbReference type="InterPro" id="IPR036388">
    <property type="entry name" value="WH-like_DNA-bd_sf"/>
</dbReference>
<dbReference type="Pfam" id="PF23598">
    <property type="entry name" value="LRR_14"/>
    <property type="match status" value="1"/>
</dbReference>
<evidence type="ECO:0000256" key="2">
    <source>
        <dbReference type="ARBA" id="ARBA00022821"/>
    </source>
</evidence>
<dbReference type="SUPFAM" id="SSF52058">
    <property type="entry name" value="L domain-like"/>
    <property type="match status" value="1"/>
</dbReference>
<keyword evidence="1" id="KW-0677">Repeat</keyword>
<accession>A0A1R3I9Z0</accession>
<dbReference type="Gene3D" id="1.10.8.430">
    <property type="entry name" value="Helical domain of apoptotic protease-activating factors"/>
    <property type="match status" value="1"/>
</dbReference>
<dbReference type="GO" id="GO:0098542">
    <property type="term" value="P:defense response to other organism"/>
    <property type="evidence" value="ECO:0007669"/>
    <property type="project" value="TreeGrafter"/>
</dbReference>
<comment type="caution">
    <text evidence="5">The sequence shown here is derived from an EMBL/GenBank/DDBJ whole genome shotgun (WGS) entry which is preliminary data.</text>
</comment>
<feature type="domain" description="Disease resistance R13L4/SHOC-2-like LRR" evidence="4">
    <location>
        <begin position="246"/>
        <end position="527"/>
    </location>
</feature>
<dbReference type="AlphaFoldDB" id="A0A1R3I9Z0"/>
<dbReference type="OMA" id="ISWENCA"/>
<dbReference type="InterPro" id="IPR058922">
    <property type="entry name" value="WHD_DRP"/>
</dbReference>
<protein>
    <submittedName>
        <fullName evidence="5">NB-ARC domain-containing protein</fullName>
    </submittedName>
</protein>
<reference evidence="5 6" key="1">
    <citation type="submission" date="2013-09" db="EMBL/GenBank/DDBJ databases">
        <title>Corchorus capsularis genome sequencing.</title>
        <authorList>
            <person name="Alam M."/>
            <person name="Haque M.S."/>
            <person name="Islam M.S."/>
            <person name="Emdad E.M."/>
            <person name="Islam M.M."/>
            <person name="Ahmed B."/>
            <person name="Halim A."/>
            <person name="Hossen Q.M.M."/>
            <person name="Hossain M.Z."/>
            <person name="Ahmed R."/>
            <person name="Khan M.M."/>
            <person name="Islam R."/>
            <person name="Rashid M.M."/>
            <person name="Khan S.A."/>
            <person name="Rahman M.S."/>
            <person name="Alam M."/>
        </authorList>
    </citation>
    <scope>NUCLEOTIDE SEQUENCE [LARGE SCALE GENOMIC DNA]</scope>
    <source>
        <strain evidence="6">cv. CVL-1</strain>
        <tissue evidence="5">Whole seedling</tissue>
    </source>
</reference>
<dbReference type="GO" id="GO:0043531">
    <property type="term" value="F:ADP binding"/>
    <property type="evidence" value="ECO:0007669"/>
    <property type="project" value="InterPro"/>
</dbReference>
<sequence length="554" mass="63690">MEEIGKEMLEYCEGIPLVIGLLGGVLAKKRSVAGWKMVKEKLISYLESEKYKYDLPSKVLGFCYEDLPYYLKPCFLYLGKFPEGYEISAVKLIQLWITEGFVHNEEPEVVIEDVAESYLIELAERRMIQVGGYDARFKIKTCYAISMISWENCACPKPTKQISSAVSLMTCMGTEEPPYMTTLISDALEHLVSGPCLFFSEMFPEELIEEFLRQSAESYLRQNKAWVSTLWLLSRVMREIQRRLRYAFKNFKLLRVLEFEEANLYIQGRFLKDIGNLIHLRFLSLKNATCVTKLPSSLGNLGWLQTLDLRMNEEFPVHIPDVIWRLERLRHLYLPQRCSSKTKLKLTSLTKLHLLVNFNTRNCYAADLRSLTNLRELTISRYFEFEVQEDDQVVNLRLDQLRSLFFVGGSERIMDPKHITRLLSHCENIIELGLTVEIGKLPDFFPPSITNLYLRDSKLNADPMPALEKLPDLKVLEIQNAFHGNRMSCSAQGFSQLESLKLIALPNLQKLSKEEGAMPKLRSLEFVNCTSLNTDIPIAAAAFSIASRLSQLPI</sequence>
<dbReference type="PANTHER" id="PTHR23155:SF1185">
    <property type="entry name" value="DISEASE RESISTANCE RPP8-LIKE PROTEIN 3-RELATED"/>
    <property type="match status" value="1"/>
</dbReference>
<evidence type="ECO:0000313" key="6">
    <source>
        <dbReference type="Proteomes" id="UP000188268"/>
    </source>
</evidence>
<dbReference type="InterPro" id="IPR042197">
    <property type="entry name" value="Apaf_helical"/>
</dbReference>
<keyword evidence="2" id="KW-0611">Plant defense</keyword>
<name>A0A1R3I9Z0_COCAP</name>
<dbReference type="InterPro" id="IPR044974">
    <property type="entry name" value="Disease_R_plants"/>
</dbReference>
<evidence type="ECO:0000256" key="1">
    <source>
        <dbReference type="ARBA" id="ARBA00022737"/>
    </source>
</evidence>
<organism evidence="5 6">
    <name type="scientific">Corchorus capsularis</name>
    <name type="common">Jute</name>
    <dbReference type="NCBI Taxonomy" id="210143"/>
    <lineage>
        <taxon>Eukaryota</taxon>
        <taxon>Viridiplantae</taxon>
        <taxon>Streptophyta</taxon>
        <taxon>Embryophyta</taxon>
        <taxon>Tracheophyta</taxon>
        <taxon>Spermatophyta</taxon>
        <taxon>Magnoliopsida</taxon>
        <taxon>eudicotyledons</taxon>
        <taxon>Gunneridae</taxon>
        <taxon>Pentapetalae</taxon>
        <taxon>rosids</taxon>
        <taxon>malvids</taxon>
        <taxon>Malvales</taxon>
        <taxon>Malvaceae</taxon>
        <taxon>Grewioideae</taxon>
        <taxon>Apeibeae</taxon>
        <taxon>Corchorus</taxon>
    </lineage>
</organism>
<dbReference type="Pfam" id="PF23559">
    <property type="entry name" value="WHD_DRP"/>
    <property type="match status" value="1"/>
</dbReference>
<dbReference type="PANTHER" id="PTHR23155">
    <property type="entry name" value="DISEASE RESISTANCE PROTEIN RP"/>
    <property type="match status" value="1"/>
</dbReference>
<dbReference type="SUPFAM" id="SSF52540">
    <property type="entry name" value="P-loop containing nucleoside triphosphate hydrolases"/>
    <property type="match status" value="1"/>
</dbReference>
<proteinExistence type="predicted"/>
<keyword evidence="6" id="KW-1185">Reference proteome</keyword>
<dbReference type="InterPro" id="IPR027417">
    <property type="entry name" value="P-loop_NTPase"/>
</dbReference>
<dbReference type="FunFam" id="1.10.10.10:FF:000322">
    <property type="entry name" value="Probable disease resistance protein At1g63360"/>
    <property type="match status" value="1"/>
</dbReference>
<dbReference type="EMBL" id="AWWV01010405">
    <property type="protein sequence ID" value="OMO79397.1"/>
    <property type="molecule type" value="Genomic_DNA"/>
</dbReference>
<dbReference type="InterPro" id="IPR055414">
    <property type="entry name" value="LRR_R13L4/SHOC2-like"/>
</dbReference>
<evidence type="ECO:0000313" key="5">
    <source>
        <dbReference type="EMBL" id="OMO79397.1"/>
    </source>
</evidence>
<dbReference type="InterPro" id="IPR032675">
    <property type="entry name" value="LRR_dom_sf"/>
</dbReference>
<dbReference type="Gene3D" id="1.10.10.10">
    <property type="entry name" value="Winged helix-like DNA-binding domain superfamily/Winged helix DNA-binding domain"/>
    <property type="match status" value="1"/>
</dbReference>
<evidence type="ECO:0000259" key="3">
    <source>
        <dbReference type="Pfam" id="PF23559"/>
    </source>
</evidence>
<feature type="domain" description="Disease resistance protein winged helix" evidence="3">
    <location>
        <begin position="81"/>
        <end position="142"/>
    </location>
</feature>
<dbReference type="Gene3D" id="3.80.10.10">
    <property type="entry name" value="Ribonuclease Inhibitor"/>
    <property type="match status" value="1"/>
</dbReference>
<dbReference type="OrthoDB" id="964646at2759"/>
<evidence type="ECO:0000259" key="4">
    <source>
        <dbReference type="Pfam" id="PF23598"/>
    </source>
</evidence>
<gene>
    <name evidence="5" type="ORF">CCACVL1_13704</name>
</gene>